<proteinExistence type="predicted"/>
<evidence type="ECO:0000313" key="1">
    <source>
        <dbReference type="EMBL" id="AUQ97591.1"/>
    </source>
</evidence>
<reference evidence="1 2" key="2">
    <citation type="journal article" date="2017" name="Genome Biol. Evol.">
        <title>Trajectories and Drivers of Genome Evolution in Surface-Associated Marine Phaeobacter.</title>
        <authorList>
            <person name="Freese H.M."/>
            <person name="Sikorski J."/>
            <person name="Bunk B."/>
            <person name="Scheuner C."/>
            <person name="Meier-Kolthoff J.P."/>
            <person name="Sproer C."/>
            <person name="Gram L."/>
            <person name="Overmann J."/>
        </authorList>
    </citation>
    <scope>NUCLEOTIDE SEQUENCE [LARGE SCALE GENOMIC DNA]</scope>
    <source>
        <strain evidence="1 2">P88</strain>
    </source>
</reference>
<sequence>MNTLTTQVASDVENDSLILEVLSEDGECLVIVERLDSDRKLRFQMFTEFLDAACVQEILEIAKKELQAFEDGTALSEAKRDFSFKLTSDSS</sequence>
<accession>A0A2I7K4Q5</accession>
<name>A0A2I7K4Q5_9RHOB</name>
<reference evidence="1 2" key="1">
    <citation type="journal article" date="2017" name="Front. Microbiol.">
        <title>Phaeobacter piscinae sp. nov., a species of the Roseobacter group and potential aquaculture probiont.</title>
        <authorList>
            <person name="Sonnenschein E.C."/>
            <person name="Phippen C.B.W."/>
            <person name="Nielsen K.F."/>
            <person name="Mateiu R.V."/>
            <person name="Melchiorsen J."/>
            <person name="Gram L."/>
            <person name="Overmann J."/>
            <person name="Freese H.M."/>
        </authorList>
    </citation>
    <scope>NUCLEOTIDE SEQUENCE [LARGE SCALE GENOMIC DNA]</scope>
    <source>
        <strain evidence="1 2">P88</strain>
    </source>
</reference>
<dbReference type="Proteomes" id="UP000236447">
    <property type="component" value="Chromosome"/>
</dbReference>
<organism evidence="1 2">
    <name type="scientific">Phaeobacter inhibens</name>
    <dbReference type="NCBI Taxonomy" id="221822"/>
    <lineage>
        <taxon>Bacteria</taxon>
        <taxon>Pseudomonadati</taxon>
        <taxon>Pseudomonadota</taxon>
        <taxon>Alphaproteobacteria</taxon>
        <taxon>Rhodobacterales</taxon>
        <taxon>Roseobacteraceae</taxon>
        <taxon>Phaeobacter</taxon>
    </lineage>
</organism>
<gene>
    <name evidence="1" type="ORF">PhaeoP88_00184</name>
</gene>
<dbReference type="EMBL" id="CP010725">
    <property type="protein sequence ID" value="AUQ97591.1"/>
    <property type="molecule type" value="Genomic_DNA"/>
</dbReference>
<protein>
    <submittedName>
        <fullName evidence="1">Uncharacterized protein</fullName>
    </submittedName>
</protein>
<dbReference type="RefSeq" id="WP_014873323.1">
    <property type="nucleotide sequence ID" value="NZ_CANLFJ010000007.1"/>
</dbReference>
<dbReference type="AlphaFoldDB" id="A0A2I7K4Q5"/>
<evidence type="ECO:0000313" key="2">
    <source>
        <dbReference type="Proteomes" id="UP000236447"/>
    </source>
</evidence>